<feature type="domain" description="FdhE central" evidence="4">
    <location>
        <begin position="171"/>
        <end position="207"/>
    </location>
</feature>
<protein>
    <recommendedName>
        <fullName evidence="2">Protein FdhE homolog</fullName>
    </recommendedName>
</protein>
<gene>
    <name evidence="2" type="primary">fdhE</name>
    <name evidence="6" type="ORF">SAMN04489859_1003119</name>
</gene>
<dbReference type="EMBL" id="FODE01000003">
    <property type="protein sequence ID" value="SEN25835.1"/>
    <property type="molecule type" value="Genomic_DNA"/>
</dbReference>
<dbReference type="Pfam" id="PF24859">
    <property type="entry name" value="FdhE_central"/>
    <property type="match status" value="1"/>
</dbReference>
<dbReference type="InterPro" id="IPR056796">
    <property type="entry name" value="FdhE_C"/>
</dbReference>
<dbReference type="InterPro" id="IPR056797">
    <property type="entry name" value="FdhE_central"/>
</dbReference>
<evidence type="ECO:0000313" key="7">
    <source>
        <dbReference type="Proteomes" id="UP000199054"/>
    </source>
</evidence>
<dbReference type="STRING" id="34002.SAMN04489859_1003119"/>
<comment type="function">
    <text evidence="2">Necessary for formate dehydrogenase activity.</text>
</comment>
<dbReference type="Gene3D" id="3.90.1670.10">
    <property type="entry name" value="FdhE-like domain"/>
    <property type="match status" value="1"/>
</dbReference>
<dbReference type="SUPFAM" id="SSF144020">
    <property type="entry name" value="FdhE-like"/>
    <property type="match status" value="1"/>
</dbReference>
<proteinExistence type="inferred from homology"/>
<comment type="subcellular location">
    <subcellularLocation>
        <location evidence="2">Cytoplasm</location>
    </subcellularLocation>
</comment>
<dbReference type="InterPro" id="IPR024064">
    <property type="entry name" value="FdhE-like_sf"/>
</dbReference>
<feature type="domain" description="FdhE C-terminal" evidence="5">
    <location>
        <begin position="209"/>
        <end position="283"/>
    </location>
</feature>
<dbReference type="InterPro" id="IPR056774">
    <property type="entry name" value="FdhE_N"/>
</dbReference>
<evidence type="ECO:0000259" key="3">
    <source>
        <dbReference type="Pfam" id="PF04216"/>
    </source>
</evidence>
<organism evidence="6 7">
    <name type="scientific">Paracoccus alcaliphilus</name>
    <dbReference type="NCBI Taxonomy" id="34002"/>
    <lineage>
        <taxon>Bacteria</taxon>
        <taxon>Pseudomonadati</taxon>
        <taxon>Pseudomonadota</taxon>
        <taxon>Alphaproteobacteria</taxon>
        <taxon>Rhodobacterales</taxon>
        <taxon>Paracoccaceae</taxon>
        <taxon>Paracoccus</taxon>
    </lineage>
</organism>
<dbReference type="RefSeq" id="WP_090610520.1">
    <property type="nucleotide sequence ID" value="NZ_CP067125.1"/>
</dbReference>
<reference evidence="6 7" key="1">
    <citation type="submission" date="2016-10" db="EMBL/GenBank/DDBJ databases">
        <authorList>
            <person name="de Groot N.N."/>
        </authorList>
    </citation>
    <scope>NUCLEOTIDE SEQUENCE [LARGE SCALE GENOMIC DNA]</scope>
    <source>
        <strain evidence="6 7">DSM 8512</strain>
    </source>
</reference>
<dbReference type="HAMAP" id="MF_00611">
    <property type="entry name" value="FdeH"/>
    <property type="match status" value="1"/>
</dbReference>
<dbReference type="InterPro" id="IPR006452">
    <property type="entry name" value="Formate_DH_accessory"/>
</dbReference>
<dbReference type="GO" id="GO:0008199">
    <property type="term" value="F:ferric iron binding"/>
    <property type="evidence" value="ECO:0007669"/>
    <property type="project" value="TreeGrafter"/>
</dbReference>
<accession>A0A1H8F295</accession>
<dbReference type="PANTHER" id="PTHR37689:SF1">
    <property type="entry name" value="PROTEIN FDHE"/>
    <property type="match status" value="1"/>
</dbReference>
<evidence type="ECO:0000256" key="1">
    <source>
        <dbReference type="ARBA" id="ARBA00022490"/>
    </source>
</evidence>
<dbReference type="Proteomes" id="UP000199054">
    <property type="component" value="Unassembled WGS sequence"/>
</dbReference>
<dbReference type="AlphaFoldDB" id="A0A1H8F295"/>
<evidence type="ECO:0000259" key="5">
    <source>
        <dbReference type="Pfam" id="PF24860"/>
    </source>
</evidence>
<dbReference type="GO" id="GO:0051604">
    <property type="term" value="P:protein maturation"/>
    <property type="evidence" value="ECO:0007669"/>
    <property type="project" value="TreeGrafter"/>
</dbReference>
<dbReference type="PIRSF" id="PIRSF018296">
    <property type="entry name" value="Format_dh_formtn"/>
    <property type="match status" value="1"/>
</dbReference>
<dbReference type="Pfam" id="PF24860">
    <property type="entry name" value="FdhE_C"/>
    <property type="match status" value="1"/>
</dbReference>
<dbReference type="Pfam" id="PF04216">
    <property type="entry name" value="FdhE_N"/>
    <property type="match status" value="1"/>
</dbReference>
<sequence length="288" mass="30150">MSVTPNLRPSVPPESASRHFDPVLRPDLAVLYVTRAARLRALAEGHELSAYLALAADMAGAQAACLTDIAPSGPVDPVALAQNGDWPEALDRMIARLTPRAPDQVAPHLAALSQMPEAARRDAGVALVEGRFDAVDPALAPFLWAALSSRVAQAARAAPLPAAAQQEPADCPICGTAPVASVIHTGDRQGLRYLHCALCECEWHMVRAKCSNCGDSTRLDYLSFDTPEAAIRAEACSACGSYLKVISLERDPGAEVVADDLASLALDAAAGDEGHGRSGFNPFALPAC</sequence>
<keyword evidence="7" id="KW-1185">Reference proteome</keyword>
<dbReference type="OrthoDB" id="9794151at2"/>
<dbReference type="CDD" id="cd16341">
    <property type="entry name" value="FdhE"/>
    <property type="match status" value="1"/>
</dbReference>
<comment type="similarity">
    <text evidence="2">Belongs to the FdhE family.</text>
</comment>
<keyword evidence="1 2" id="KW-0963">Cytoplasm</keyword>
<dbReference type="NCBIfam" id="TIGR01562">
    <property type="entry name" value="FdhE"/>
    <property type="match status" value="1"/>
</dbReference>
<dbReference type="GO" id="GO:0005829">
    <property type="term" value="C:cytosol"/>
    <property type="evidence" value="ECO:0007669"/>
    <property type="project" value="TreeGrafter"/>
</dbReference>
<feature type="domain" description="FdhE N-terminal" evidence="3">
    <location>
        <begin position="21"/>
        <end position="168"/>
    </location>
</feature>
<dbReference type="PANTHER" id="PTHR37689">
    <property type="entry name" value="PROTEIN FDHE"/>
    <property type="match status" value="1"/>
</dbReference>
<name>A0A1H8F295_9RHOB</name>
<evidence type="ECO:0000313" key="6">
    <source>
        <dbReference type="EMBL" id="SEN25835.1"/>
    </source>
</evidence>
<evidence type="ECO:0000256" key="2">
    <source>
        <dbReference type="HAMAP-Rule" id="MF_00611"/>
    </source>
</evidence>
<evidence type="ECO:0000259" key="4">
    <source>
        <dbReference type="Pfam" id="PF24859"/>
    </source>
</evidence>